<name>A0AAI8CKX9_FERIS</name>
<dbReference type="EMBL" id="CP014334">
    <property type="protein sequence ID" value="AMW33286.1"/>
    <property type="molecule type" value="Genomic_DNA"/>
</dbReference>
<accession>A0AAI8CKX9</accession>
<feature type="domain" description="BPL/LPL catalytic" evidence="1">
    <location>
        <begin position="27"/>
        <end position="221"/>
    </location>
</feature>
<gene>
    <name evidence="2" type="ORF">NA23_08590</name>
</gene>
<dbReference type="KEGG" id="fia:NA23_08590"/>
<sequence>MYIFETYGFKGSKNMAIDVTLGQITNELNDAILRFYTWEVPTLSLGKHQKADDVDFEYIEKNGFDLVRRPSGGRAVLHWDEVTYSIVIPNGHELFKYGVLELYNLISKIIVNGLNRLGYPVELTEGKNKPVSHVCFQVPSTYEITLNGIKVVGSAQTRTQDYVLQHGSIVLIPHEEVKHCFKSTKTLDIPLIGLYNYARREFSEIVRSLKESFEDYFGDGKEFDEDTKGKILENSRVLEERFLVRKPEVSKEEVGA</sequence>
<dbReference type="Gene3D" id="3.30.930.10">
    <property type="entry name" value="Bira Bifunctional Protein, Domain 2"/>
    <property type="match status" value="1"/>
</dbReference>
<dbReference type="PANTHER" id="PTHR43679:SF2">
    <property type="entry name" value="OCTANOYL-[GCVH]:PROTEIN N-OCTANOYLTRANSFERASE"/>
    <property type="match status" value="1"/>
</dbReference>
<organism evidence="2 3">
    <name type="scientific">Fervidobacterium islandicum</name>
    <dbReference type="NCBI Taxonomy" id="2423"/>
    <lineage>
        <taxon>Bacteria</taxon>
        <taxon>Thermotogati</taxon>
        <taxon>Thermotogota</taxon>
        <taxon>Thermotogae</taxon>
        <taxon>Thermotogales</taxon>
        <taxon>Fervidobacteriaceae</taxon>
        <taxon>Fervidobacterium</taxon>
    </lineage>
</organism>
<keyword evidence="3" id="KW-1185">Reference proteome</keyword>
<dbReference type="InterPro" id="IPR045864">
    <property type="entry name" value="aa-tRNA-synth_II/BPL/LPL"/>
</dbReference>
<dbReference type="SUPFAM" id="SSF55681">
    <property type="entry name" value="Class II aaRS and biotin synthetases"/>
    <property type="match status" value="1"/>
</dbReference>
<dbReference type="RefSeq" id="WP_033192252.1">
    <property type="nucleotide sequence ID" value="NZ_CP014334.2"/>
</dbReference>
<keyword evidence="2" id="KW-0436">Ligase</keyword>
<proteinExistence type="predicted"/>
<dbReference type="AlphaFoldDB" id="A0AAI8CKX9"/>
<reference evidence="2 3" key="1">
    <citation type="journal article" date="2015" name="Stand. Genomic Sci.">
        <title>Genome sequence of a native-feather degrading extremely thermophilic Eubacterium, Fervidobacterium islandicum AW-1.</title>
        <authorList>
            <person name="Lee Y.J."/>
            <person name="Jeong H."/>
            <person name="Park G.S."/>
            <person name="Kwak Y."/>
            <person name="Lee S.J."/>
            <person name="Lee S.J."/>
            <person name="Park M.K."/>
            <person name="Kim J.Y."/>
            <person name="Kang H.K."/>
            <person name="Shin J.H."/>
            <person name="Lee D.W."/>
        </authorList>
    </citation>
    <scope>NUCLEOTIDE SEQUENCE [LARGE SCALE GENOMIC DNA]</scope>
    <source>
        <strain evidence="2 3">AW-1</strain>
    </source>
</reference>
<dbReference type="CDD" id="cd16443">
    <property type="entry name" value="LplA"/>
    <property type="match status" value="1"/>
</dbReference>
<dbReference type="Pfam" id="PF21948">
    <property type="entry name" value="LplA-B_cat"/>
    <property type="match status" value="1"/>
</dbReference>
<dbReference type="InterPro" id="IPR050664">
    <property type="entry name" value="Octanoyltrans_LipM/LipL"/>
</dbReference>
<dbReference type="InterPro" id="IPR004143">
    <property type="entry name" value="BPL_LPL_catalytic"/>
</dbReference>
<evidence type="ECO:0000259" key="1">
    <source>
        <dbReference type="PROSITE" id="PS51733"/>
    </source>
</evidence>
<dbReference type="PROSITE" id="PS51733">
    <property type="entry name" value="BPL_LPL_CATALYTIC"/>
    <property type="match status" value="1"/>
</dbReference>
<protein>
    <submittedName>
        <fullName evidence="2">Lipoate--protein ligase family protein</fullName>
    </submittedName>
</protein>
<evidence type="ECO:0000313" key="3">
    <source>
        <dbReference type="Proteomes" id="UP000093740"/>
    </source>
</evidence>
<dbReference type="GO" id="GO:0016874">
    <property type="term" value="F:ligase activity"/>
    <property type="evidence" value="ECO:0007669"/>
    <property type="project" value="UniProtKB-KW"/>
</dbReference>
<evidence type="ECO:0000313" key="2">
    <source>
        <dbReference type="EMBL" id="AMW33286.1"/>
    </source>
</evidence>
<dbReference type="PANTHER" id="PTHR43679">
    <property type="entry name" value="OCTANOYLTRANSFERASE LIPM-RELATED"/>
    <property type="match status" value="1"/>
</dbReference>
<dbReference type="Proteomes" id="UP000093740">
    <property type="component" value="Chromosome"/>
</dbReference>